<dbReference type="PANTHER" id="PTHR33112">
    <property type="entry name" value="DOMAIN PROTEIN, PUTATIVE-RELATED"/>
    <property type="match status" value="1"/>
</dbReference>
<name>W7ECQ2_BIPV3</name>
<keyword evidence="3" id="KW-1185">Reference proteome</keyword>
<evidence type="ECO:0000313" key="2">
    <source>
        <dbReference type="EMBL" id="EUN23670.1"/>
    </source>
</evidence>
<protein>
    <recommendedName>
        <fullName evidence="1">Heterokaryon incompatibility domain-containing protein</fullName>
    </recommendedName>
</protein>
<reference evidence="2 3" key="1">
    <citation type="journal article" date="2013" name="PLoS Genet.">
        <title>Comparative genome structure, secondary metabolite, and effector coding capacity across Cochliobolus pathogens.</title>
        <authorList>
            <person name="Condon B.J."/>
            <person name="Leng Y."/>
            <person name="Wu D."/>
            <person name="Bushley K.E."/>
            <person name="Ohm R.A."/>
            <person name="Otillar R."/>
            <person name="Martin J."/>
            <person name="Schackwitz W."/>
            <person name="Grimwood J."/>
            <person name="MohdZainudin N."/>
            <person name="Xue C."/>
            <person name="Wang R."/>
            <person name="Manning V.A."/>
            <person name="Dhillon B."/>
            <person name="Tu Z.J."/>
            <person name="Steffenson B.J."/>
            <person name="Salamov A."/>
            <person name="Sun H."/>
            <person name="Lowry S."/>
            <person name="LaButti K."/>
            <person name="Han J."/>
            <person name="Copeland A."/>
            <person name="Lindquist E."/>
            <person name="Barry K."/>
            <person name="Schmutz J."/>
            <person name="Baker S.E."/>
            <person name="Ciuffetti L.M."/>
            <person name="Grigoriev I.V."/>
            <person name="Zhong S."/>
            <person name="Turgeon B.G."/>
        </authorList>
    </citation>
    <scope>NUCLEOTIDE SEQUENCE [LARGE SCALE GENOMIC DNA]</scope>
    <source>
        <strain evidence="2 3">FI3</strain>
    </source>
</reference>
<dbReference type="InterPro" id="IPR010730">
    <property type="entry name" value="HET"/>
</dbReference>
<dbReference type="PANTHER" id="PTHR33112:SF1">
    <property type="entry name" value="HETEROKARYON INCOMPATIBILITY DOMAIN-CONTAINING PROTEIN"/>
    <property type="match status" value="1"/>
</dbReference>
<evidence type="ECO:0000259" key="1">
    <source>
        <dbReference type="Pfam" id="PF06985"/>
    </source>
</evidence>
<feature type="domain" description="Heterokaryon incompatibility" evidence="1">
    <location>
        <begin position="124"/>
        <end position="258"/>
    </location>
</feature>
<dbReference type="AlphaFoldDB" id="W7ECQ2"/>
<gene>
    <name evidence="2" type="ORF">COCVIDRAFT_108263</name>
</gene>
<proteinExistence type="predicted"/>
<dbReference type="Pfam" id="PF06985">
    <property type="entry name" value="HET"/>
    <property type="match status" value="1"/>
</dbReference>
<organism evidence="2 3">
    <name type="scientific">Bipolaris victoriae (strain FI3)</name>
    <name type="common">Victoria blight of oats agent</name>
    <name type="synonym">Cochliobolus victoriae</name>
    <dbReference type="NCBI Taxonomy" id="930091"/>
    <lineage>
        <taxon>Eukaryota</taxon>
        <taxon>Fungi</taxon>
        <taxon>Dikarya</taxon>
        <taxon>Ascomycota</taxon>
        <taxon>Pezizomycotina</taxon>
        <taxon>Dothideomycetes</taxon>
        <taxon>Pleosporomycetidae</taxon>
        <taxon>Pleosporales</taxon>
        <taxon>Pleosporineae</taxon>
        <taxon>Pleosporaceae</taxon>
        <taxon>Bipolaris</taxon>
    </lineage>
</organism>
<dbReference type="HOGENOM" id="CLU_002639_4_4_1"/>
<evidence type="ECO:0000313" key="3">
    <source>
        <dbReference type="Proteomes" id="UP000054337"/>
    </source>
</evidence>
<dbReference type="EMBL" id="KI968782">
    <property type="protein sequence ID" value="EUN23670.1"/>
    <property type="molecule type" value="Genomic_DNA"/>
</dbReference>
<dbReference type="GeneID" id="26249370"/>
<sequence>MLQLVPSQARNYKSHELRSLSSNRIPGRGWQAVDTTMLAIDGSSAFLLKQSENAPVIRLIQPKIDPELIKSWLNYCQDNHSSSCGIGDGPLSSKFITSPLSAITSFRVIDCATRQIVHGSGVQYVALSYVWGAGERGPDFSRVLPPQLPETIEDAIVITQSLGMRFLWIDRFCINQSQPTEVQEQVGHMDLIYSCAYLTIIAAAGATPNHGLPGVGKRCRQPQPHGIVRGHMLVSSLPDPRGEIRHSKWFQRGWTYQEGILSPRRLIFTDSQVYFECSGMYCCEALNLPLRSLHNQKGHRFKAQFCDKINIGMFTRGIGTSGWEIVQRIEEYTERQLTNPTDILKGFLGVLHAFARSRKRVLHCAGVPMISASSQRRPGRESKPHLHGLSPLTGFYGGLCWGVDAPAERREGFPSWLWTGWRSKIRWEMKDWEWDLLDLNKDLQISIQLEDGSVVNMEKFCHAYDDMSMKISDTLHIATWTFPVRICRSQTISSTLEYKAIVQLEDKGPSVWTFAPTCTTPILPGTKCTGIHLFHTTEGRDLSRLYVLVIREVEVGVYERVGFGQMDSDMRTVSEYTGLRLGNLDDDELQTLITVWRPLPVPKKVWKEFKLR</sequence>
<dbReference type="RefSeq" id="XP_014553246.1">
    <property type="nucleotide sequence ID" value="XM_014697760.1"/>
</dbReference>
<dbReference type="Proteomes" id="UP000054337">
    <property type="component" value="Unassembled WGS sequence"/>
</dbReference>
<accession>W7ECQ2</accession>